<feature type="transmembrane region" description="Helical" evidence="8">
    <location>
        <begin position="925"/>
        <end position="942"/>
    </location>
</feature>
<reference evidence="12" key="2">
    <citation type="submission" date="2019-10" db="EMBL/GenBank/DDBJ databases">
        <authorList>
            <consortium name="NCBI Genome Project"/>
        </authorList>
    </citation>
    <scope>NUCLEOTIDE SEQUENCE</scope>
    <source>
        <strain evidence="12">NI907</strain>
    </source>
</reference>
<feature type="transmembrane region" description="Helical" evidence="8">
    <location>
        <begin position="775"/>
        <end position="802"/>
    </location>
</feature>
<dbReference type="InterPro" id="IPR011527">
    <property type="entry name" value="ABC1_TM_dom"/>
</dbReference>
<dbReference type="PROSITE" id="PS50893">
    <property type="entry name" value="ABC_TRANSPORTER_2"/>
    <property type="match status" value="2"/>
</dbReference>
<dbReference type="Gene3D" id="1.20.1560.10">
    <property type="entry name" value="ABC transporter type 1, transmembrane domain"/>
    <property type="match status" value="2"/>
</dbReference>
<dbReference type="InterPro" id="IPR036640">
    <property type="entry name" value="ABC1_TM_sf"/>
</dbReference>
<proteinExistence type="inferred from homology"/>
<feature type="transmembrane region" description="Helical" evidence="8">
    <location>
        <begin position="123"/>
        <end position="146"/>
    </location>
</feature>
<dbReference type="PROSITE" id="PS00211">
    <property type="entry name" value="ABC_TRANSPORTER_1"/>
    <property type="match status" value="2"/>
</dbReference>
<evidence type="ECO:0000256" key="1">
    <source>
        <dbReference type="ARBA" id="ARBA00004141"/>
    </source>
</evidence>
<comment type="similarity">
    <text evidence="2">Belongs to the ABC transporter superfamily. ABCB family. Multidrug resistance exporter (TC 3.A.1.201) subfamily.</text>
</comment>
<dbReference type="Proteomes" id="UP000515153">
    <property type="component" value="Chromosome V"/>
</dbReference>
<dbReference type="GO" id="GO:0005524">
    <property type="term" value="F:ATP binding"/>
    <property type="evidence" value="ECO:0007669"/>
    <property type="project" value="UniProtKB-KW"/>
</dbReference>
<keyword evidence="4" id="KW-0547">Nucleotide-binding</keyword>
<comment type="subcellular location">
    <subcellularLocation>
        <location evidence="1">Membrane</location>
        <topology evidence="1">Multi-pass membrane protein</topology>
    </subcellularLocation>
</comment>
<dbReference type="GO" id="GO:0016887">
    <property type="term" value="F:ATP hydrolysis activity"/>
    <property type="evidence" value="ECO:0007669"/>
    <property type="project" value="InterPro"/>
</dbReference>
<evidence type="ECO:0000256" key="4">
    <source>
        <dbReference type="ARBA" id="ARBA00022741"/>
    </source>
</evidence>
<keyword evidence="3 8" id="KW-0812">Transmembrane</keyword>
<feature type="domain" description="ABC transporter" evidence="9">
    <location>
        <begin position="1103"/>
        <end position="1343"/>
    </location>
</feature>
<dbReference type="Gene3D" id="3.40.50.300">
    <property type="entry name" value="P-loop containing nucleotide triphosphate hydrolases"/>
    <property type="match status" value="2"/>
</dbReference>
<dbReference type="InterPro" id="IPR027417">
    <property type="entry name" value="P-loop_NTPase"/>
</dbReference>
<feature type="transmembrane region" description="Helical" evidence="8">
    <location>
        <begin position="1038"/>
        <end position="1058"/>
    </location>
</feature>
<dbReference type="GO" id="GO:0005743">
    <property type="term" value="C:mitochondrial inner membrane"/>
    <property type="evidence" value="ECO:0007669"/>
    <property type="project" value="TreeGrafter"/>
</dbReference>
<feature type="transmembrane region" description="Helical" evidence="8">
    <location>
        <begin position="388"/>
        <end position="409"/>
    </location>
</feature>
<reference evidence="12" key="3">
    <citation type="submission" date="2025-08" db="UniProtKB">
        <authorList>
            <consortium name="RefSeq"/>
        </authorList>
    </citation>
    <scope>IDENTIFICATION</scope>
    <source>
        <strain evidence="12">NI907</strain>
    </source>
</reference>
<dbReference type="SUPFAM" id="SSF52540">
    <property type="entry name" value="P-loop containing nucleoside triphosphate hydrolases"/>
    <property type="match status" value="2"/>
</dbReference>
<feature type="transmembrane region" description="Helical" evidence="8">
    <location>
        <begin position="1006"/>
        <end position="1026"/>
    </location>
</feature>
<dbReference type="GO" id="GO:0090374">
    <property type="term" value="P:oligopeptide export from mitochondrion"/>
    <property type="evidence" value="ECO:0007669"/>
    <property type="project" value="TreeGrafter"/>
</dbReference>
<evidence type="ECO:0000256" key="3">
    <source>
        <dbReference type="ARBA" id="ARBA00022692"/>
    </source>
</evidence>
<dbReference type="KEGG" id="pgri:PgNI_11651"/>
<feature type="domain" description="ABC transmembrane type-1" evidence="10">
    <location>
        <begin position="777"/>
        <end position="1066"/>
    </location>
</feature>
<keyword evidence="7 8" id="KW-0472">Membrane</keyword>
<feature type="transmembrane region" description="Helical" evidence="8">
    <location>
        <begin position="250"/>
        <end position="269"/>
    </location>
</feature>
<dbReference type="CDD" id="cd03249">
    <property type="entry name" value="ABC_MTABC3_MDL1_MDL2"/>
    <property type="match status" value="2"/>
</dbReference>
<dbReference type="InterPro" id="IPR039421">
    <property type="entry name" value="Type_1_exporter"/>
</dbReference>
<keyword evidence="11" id="KW-1185">Reference proteome</keyword>
<name>A0A6P8ANX8_PYRGI</name>
<organism evidence="11 12">
    <name type="scientific">Pyricularia grisea</name>
    <name type="common">Crabgrass-specific blast fungus</name>
    <name type="synonym">Magnaporthe grisea</name>
    <dbReference type="NCBI Taxonomy" id="148305"/>
    <lineage>
        <taxon>Eukaryota</taxon>
        <taxon>Fungi</taxon>
        <taxon>Dikarya</taxon>
        <taxon>Ascomycota</taxon>
        <taxon>Pezizomycotina</taxon>
        <taxon>Sordariomycetes</taxon>
        <taxon>Sordariomycetidae</taxon>
        <taxon>Magnaporthales</taxon>
        <taxon>Pyriculariaceae</taxon>
        <taxon>Pyricularia</taxon>
    </lineage>
</organism>
<evidence type="ECO:0000259" key="9">
    <source>
        <dbReference type="PROSITE" id="PS50893"/>
    </source>
</evidence>
<evidence type="ECO:0000259" key="10">
    <source>
        <dbReference type="PROSITE" id="PS50929"/>
    </source>
</evidence>
<dbReference type="FunFam" id="3.40.50.300:FF:000251">
    <property type="entry name" value="ABC transporter B family member 19"/>
    <property type="match status" value="1"/>
</dbReference>
<dbReference type="SUPFAM" id="SSF90123">
    <property type="entry name" value="ABC transporter transmembrane region"/>
    <property type="match status" value="2"/>
</dbReference>
<evidence type="ECO:0000256" key="7">
    <source>
        <dbReference type="ARBA" id="ARBA00023136"/>
    </source>
</evidence>
<dbReference type="CDD" id="cd18578">
    <property type="entry name" value="ABC_6TM_Pgp_ABCB1_D2_like"/>
    <property type="match status" value="1"/>
</dbReference>
<dbReference type="PANTHER" id="PTHR43394">
    <property type="entry name" value="ATP-DEPENDENT PERMEASE MDL1, MITOCHONDRIAL"/>
    <property type="match status" value="1"/>
</dbReference>
<sequence>MQGAEPSVKAAQVRTWLAVGTKSIPKSPQLQIRNLRPSVKILHPVNICLVGIAPMESRVSEKLEQPATAEPAYIEEPIRSVSQDNRNNLSDLEADVLNQQIASSDRGFGIATIYRYASVFDMVLIAISSICAIAGGAGLPLMTLLFGNYQGIIQDYYAGKSAYDEYVAQMTTLALCFVYLAIGEFFTVYIATAGFIYSGERISNKIRDRYLHSCLRQNIAYLDTKLSSGEITTCITTEINQIKAGISEKLGMTLGAVATFVSAFAIGFASYWKLTLVLCSSVFALITTIGVATLFISKSSIKLFLSSSAAGALAGDVFESVRTAVAFGTQERLAKLYNEHLFQAEKYGFKVKAITSIMVASMMLILYLNYALSFWVGSTFLINSETSVARILTVTMAIMMGAFDIGHAAPHFQAFVMALGSAKKIFNTIDRKPPLSLDPSANPNQKVENMQGKICFENIKMVYPSRPEVVVLQDFNIEIAAGKTTAVVGPSGSGKSTLVGLLERFYNPVRGTIYLDGRDISTLSIPWLRRNIGLVAQEPTLFNTTIFDNIRRGLPASASESIDMQRDRVVSAAKMANAHDFICQLPDGYNTIVGERGSRLSGGQKQRICIARAIISDPKVLLLDEATSALDIESEKAVQVGLKQASAGRTVIVIAHRLSTIQDADQIVVLSHGSIVEQGTHEDLLERNCVYSKLMDAQNLAEMLACQETQFRTKEITTASCGRDENDSFLAKDQSTVKALAAGTSTSQRAAHVAKYDIWTLIRFIASFNKQERNLMLWGLIWAVICGTGTPIQAIFFAKQIMILGQPLSSETVEAIKKRSDFWSAMYLLLAVVQFVAFAFQGLAFAKCSERLIRRVRNMTFGHLLRQDQAFFDDMETGALLSFLSTETANIAGLSGATLGTLLTVSTTLIAALVLGLLIGWKLSLVIASAVPVLLACGYLRFHMLAKFSRHSQDSFAQSASIANETITSLRTVAALVREDEALAEYRRIIKKQQHKSLISTLRSSALYAASSSAFFLAFALGFWYGGTLLARREYDQFQFFVCFSAIVFGAQSAGTFFSYAREMGDAHGAAVKLKRLSDRRPAIDTWSEAGAAVNRSSSTGAIEFRNVDFSYPKQSDRLVLQNLSLRIPAGQYVGLVGASGSGKSTVVSLLERFYDPVAGSIHLDGQDIRTLNLKQYRAIISLVGQEPTLYQGTVRDNILLGIPCPNLVHSETIKKACMDANIYDFIQSLPNGLDTPVGNNGVLLSGGQKQRIALARALIRNPRVLLLDEATSALDSKSESLVQAALHKAVNSRRTIISVAHRLSTVRHAHVILVLANGAVAEAGNHDELMRKDGLYAQMVRYQSIQSSL</sequence>
<feature type="transmembrane region" description="Helical" evidence="8">
    <location>
        <begin position="822"/>
        <end position="846"/>
    </location>
</feature>
<dbReference type="Pfam" id="PF00664">
    <property type="entry name" value="ABC_membrane"/>
    <property type="match status" value="2"/>
</dbReference>
<feature type="transmembrane region" description="Helical" evidence="8">
    <location>
        <begin position="166"/>
        <end position="197"/>
    </location>
</feature>
<gene>
    <name evidence="12" type="ORF">PgNI_11651</name>
</gene>
<dbReference type="InterPro" id="IPR017871">
    <property type="entry name" value="ABC_transporter-like_CS"/>
</dbReference>
<dbReference type="SMART" id="SM00382">
    <property type="entry name" value="AAA"/>
    <property type="match status" value="2"/>
</dbReference>
<evidence type="ECO:0000256" key="5">
    <source>
        <dbReference type="ARBA" id="ARBA00022840"/>
    </source>
</evidence>
<keyword evidence="5" id="KW-0067">ATP-binding</keyword>
<feature type="transmembrane region" description="Helical" evidence="8">
    <location>
        <begin position="353"/>
        <end position="376"/>
    </location>
</feature>
<keyword evidence="6 8" id="KW-1133">Transmembrane helix</keyword>
<feature type="domain" description="ABC transporter" evidence="9">
    <location>
        <begin position="454"/>
        <end position="697"/>
    </location>
</feature>
<dbReference type="PROSITE" id="PS50929">
    <property type="entry name" value="ABC_TM1F"/>
    <property type="match status" value="2"/>
</dbReference>
<dbReference type="CDD" id="cd18577">
    <property type="entry name" value="ABC_6TM_Pgp_ABCB1_D1_like"/>
    <property type="match status" value="1"/>
</dbReference>
<evidence type="ECO:0000313" key="12">
    <source>
        <dbReference type="RefSeq" id="XP_030976593.1"/>
    </source>
</evidence>
<dbReference type="GeneID" id="41966521"/>
<feature type="transmembrane region" description="Helical" evidence="8">
    <location>
        <begin position="275"/>
        <end position="296"/>
    </location>
</feature>
<dbReference type="FunFam" id="3.40.50.300:FF:000913">
    <property type="entry name" value="ABC multidrug transporter SitT"/>
    <property type="match status" value="1"/>
</dbReference>
<feature type="domain" description="ABC transmembrane type-1" evidence="10">
    <location>
        <begin position="126"/>
        <end position="417"/>
    </location>
</feature>
<evidence type="ECO:0000256" key="6">
    <source>
        <dbReference type="ARBA" id="ARBA00022989"/>
    </source>
</evidence>
<evidence type="ECO:0000256" key="8">
    <source>
        <dbReference type="SAM" id="Phobius"/>
    </source>
</evidence>
<protein>
    <submittedName>
        <fullName evidence="12">Uncharacterized protein</fullName>
    </submittedName>
</protein>
<feature type="transmembrane region" description="Helical" evidence="8">
    <location>
        <begin position="899"/>
        <end position="919"/>
    </location>
</feature>
<accession>A0A6P8ANX8</accession>
<reference evidence="11 12" key="1">
    <citation type="journal article" date="2019" name="Mol. Biol. Evol.">
        <title>Blast fungal genomes show frequent chromosomal changes, gene gains and losses, and effector gene turnover.</title>
        <authorList>
            <person name="Gomez Luciano L.B."/>
            <person name="Jason Tsai I."/>
            <person name="Chuma I."/>
            <person name="Tosa Y."/>
            <person name="Chen Y.H."/>
            <person name="Li J.Y."/>
            <person name="Li M.Y."/>
            <person name="Jade Lu M.Y."/>
            <person name="Nakayashiki H."/>
            <person name="Li W.H."/>
        </authorList>
    </citation>
    <scope>NUCLEOTIDE SEQUENCE [LARGE SCALE GENOMIC DNA]</scope>
    <source>
        <strain evidence="11 12">NI907</strain>
    </source>
</reference>
<dbReference type="RefSeq" id="XP_030976593.1">
    <property type="nucleotide sequence ID" value="XM_031131616.1"/>
</dbReference>
<dbReference type="InterPro" id="IPR003439">
    <property type="entry name" value="ABC_transporter-like_ATP-bd"/>
</dbReference>
<dbReference type="GO" id="GO:0015421">
    <property type="term" value="F:ABC-type oligopeptide transporter activity"/>
    <property type="evidence" value="ECO:0007669"/>
    <property type="project" value="TreeGrafter"/>
</dbReference>
<evidence type="ECO:0000256" key="2">
    <source>
        <dbReference type="ARBA" id="ARBA00007577"/>
    </source>
</evidence>
<dbReference type="InterPro" id="IPR003593">
    <property type="entry name" value="AAA+_ATPase"/>
</dbReference>
<dbReference type="Pfam" id="PF00005">
    <property type="entry name" value="ABC_tran"/>
    <property type="match status" value="2"/>
</dbReference>
<evidence type="ECO:0000313" key="11">
    <source>
        <dbReference type="Proteomes" id="UP000515153"/>
    </source>
</evidence>
<dbReference type="PANTHER" id="PTHR43394:SF27">
    <property type="entry name" value="ATP-DEPENDENT TRANSLOCASE ABCB1-LIKE"/>
    <property type="match status" value="1"/>
</dbReference>